<evidence type="ECO:0000313" key="1">
    <source>
        <dbReference type="EMBL" id="GMI04899.1"/>
    </source>
</evidence>
<evidence type="ECO:0000313" key="2">
    <source>
        <dbReference type="Proteomes" id="UP001165082"/>
    </source>
</evidence>
<dbReference type="OrthoDB" id="10488320at2759"/>
<dbReference type="Proteomes" id="UP001165082">
    <property type="component" value="Unassembled WGS sequence"/>
</dbReference>
<reference evidence="1" key="1">
    <citation type="submission" date="2022-07" db="EMBL/GenBank/DDBJ databases">
        <title>Genome analysis of Parmales, a sister group of diatoms, reveals the evolutionary specialization of diatoms from phago-mixotrophs to photoautotrophs.</title>
        <authorList>
            <person name="Ban H."/>
            <person name="Sato S."/>
            <person name="Yoshikawa S."/>
            <person name="Kazumasa Y."/>
            <person name="Nakamura Y."/>
            <person name="Ichinomiya M."/>
            <person name="Saitoh K."/>
            <person name="Sato N."/>
            <person name="Blanc-Mathieu R."/>
            <person name="Endo H."/>
            <person name="Kuwata A."/>
            <person name="Ogata H."/>
        </authorList>
    </citation>
    <scope>NUCLEOTIDE SEQUENCE</scope>
</reference>
<sequence length="101" mass="11414">MRTPPQQIHITSEIYFDDALGFEPMNLKEKELRLRDLAHQMGSTEESLPDLRQLLYNCPEDCASTDDKMLLAKVDGFVVNTRGYTWACAIASGLSGYDEIN</sequence>
<accession>A0A9W7F6A7</accession>
<organism evidence="1 2">
    <name type="scientific">Triparma retinervis</name>
    <dbReference type="NCBI Taxonomy" id="2557542"/>
    <lineage>
        <taxon>Eukaryota</taxon>
        <taxon>Sar</taxon>
        <taxon>Stramenopiles</taxon>
        <taxon>Ochrophyta</taxon>
        <taxon>Bolidophyceae</taxon>
        <taxon>Parmales</taxon>
        <taxon>Triparmaceae</taxon>
        <taxon>Triparma</taxon>
    </lineage>
</organism>
<comment type="caution">
    <text evidence="1">The sequence shown here is derived from an EMBL/GenBank/DDBJ whole genome shotgun (WGS) entry which is preliminary data.</text>
</comment>
<gene>
    <name evidence="1" type="ORF">TrRE_jg5084</name>
</gene>
<dbReference type="AlphaFoldDB" id="A0A9W7F6A7"/>
<proteinExistence type="predicted"/>
<dbReference type="EMBL" id="BRXZ01000092">
    <property type="protein sequence ID" value="GMI04899.1"/>
    <property type="molecule type" value="Genomic_DNA"/>
</dbReference>
<keyword evidence="2" id="KW-1185">Reference proteome</keyword>
<name>A0A9W7F6A7_9STRA</name>
<protein>
    <submittedName>
        <fullName evidence="1">Uncharacterized protein</fullName>
    </submittedName>
</protein>